<dbReference type="InterPro" id="IPR005172">
    <property type="entry name" value="CRC"/>
</dbReference>
<feature type="region of interest" description="Disordered" evidence="4">
    <location>
        <begin position="1"/>
        <end position="27"/>
    </location>
</feature>
<feature type="compositionally biased region" description="Polar residues" evidence="4">
    <location>
        <begin position="543"/>
        <end position="555"/>
    </location>
</feature>
<dbReference type="Pfam" id="PF03638">
    <property type="entry name" value="TCR"/>
    <property type="match status" value="2"/>
</dbReference>
<reference evidence="6" key="1">
    <citation type="submission" date="2021-01" db="EMBL/GenBank/DDBJ databases">
        <authorList>
            <person name="Corre E."/>
            <person name="Pelletier E."/>
            <person name="Niang G."/>
            <person name="Scheremetjew M."/>
            <person name="Finn R."/>
            <person name="Kale V."/>
            <person name="Holt S."/>
            <person name="Cochrane G."/>
            <person name="Meng A."/>
            <person name="Brown T."/>
            <person name="Cohen L."/>
        </authorList>
    </citation>
    <scope>NUCLEOTIDE SEQUENCE</scope>
    <source>
        <strain evidence="6">NIES-2562</strain>
    </source>
</reference>
<feature type="compositionally biased region" description="Basic and acidic residues" evidence="4">
    <location>
        <begin position="456"/>
        <end position="474"/>
    </location>
</feature>
<feature type="compositionally biased region" description="Basic and acidic residues" evidence="4">
    <location>
        <begin position="239"/>
        <end position="259"/>
    </location>
</feature>
<evidence type="ECO:0000256" key="3">
    <source>
        <dbReference type="ARBA" id="ARBA00023242"/>
    </source>
</evidence>
<protein>
    <recommendedName>
        <fullName evidence="5">CRC domain-containing protein</fullName>
    </recommendedName>
</protein>
<evidence type="ECO:0000256" key="2">
    <source>
        <dbReference type="ARBA" id="ARBA00007267"/>
    </source>
</evidence>
<feature type="domain" description="CRC" evidence="5">
    <location>
        <begin position="110"/>
        <end position="238"/>
    </location>
</feature>
<dbReference type="AlphaFoldDB" id="A0A7S3CW25"/>
<sequence length="562" mass="59528">MMASGGEKRGSSDELNSSPDSFENGRNARAVSIGGGEALRTNSALVHVSAIAPAHPRMMGAVSQPPTTSARHSSHLSVMRVATMAGQATAGARYEPMGGGASQESADGKKAKPCNCKNSRCLKLYCECFAAGRMCTVECNCQNCHNCDSHNGERMAVINATLERDPNAFKPKVKRGVVQGGAGEGGGAVVPGGDDQHVHIKGCRCKKSGCTKKYCECFQAGVKCTDRCKCEKCHNPHGVREKTGTTPEKVEKPGMDKGEVGGANKKRRRMDMEGAGGVDSGSDCGDGRKRREREAGQTTSTSASASNTPLRRHQVPPLGISPFMAAAALNQMSPPWAMSSSGMGPGRPPSPVAAFAAMAAASISASTGAHHLSMASSTSSPALPGVGRVNPPSPATHYMQKLQLLGAAGQNVQVPLFPHGRLAMPVLLRDDMMAQMLSCLQSAAKQQTVTEEEVEREMRRSGDGKYGVDPRARDDDGESDLLPSTAPPISQTRFSDEEKVKARQAATERKQKYAVLDQLAHCLRSLYDQCEEQTRKKPASAIASESNSSVKTSGQEVEEDRL</sequence>
<proteinExistence type="inferred from homology"/>
<feature type="compositionally biased region" description="Basic and acidic residues" evidence="4">
    <location>
        <begin position="1"/>
        <end position="12"/>
    </location>
</feature>
<dbReference type="PROSITE" id="PS51634">
    <property type="entry name" value="CRC"/>
    <property type="match status" value="1"/>
</dbReference>
<feature type="compositionally biased region" description="Basic and acidic residues" evidence="4">
    <location>
        <begin position="285"/>
        <end position="295"/>
    </location>
</feature>
<dbReference type="EMBL" id="HBIB01001678">
    <property type="protein sequence ID" value="CAE0239007.1"/>
    <property type="molecule type" value="Transcribed_RNA"/>
</dbReference>
<comment type="subcellular location">
    <subcellularLocation>
        <location evidence="1">Nucleus</location>
    </subcellularLocation>
</comment>
<dbReference type="GO" id="GO:0006355">
    <property type="term" value="P:regulation of DNA-templated transcription"/>
    <property type="evidence" value="ECO:0007669"/>
    <property type="project" value="TreeGrafter"/>
</dbReference>
<dbReference type="PANTHER" id="PTHR12446">
    <property type="entry name" value="TESMIN/TSO1-RELATED"/>
    <property type="match status" value="1"/>
</dbReference>
<evidence type="ECO:0000259" key="5">
    <source>
        <dbReference type="PROSITE" id="PS51634"/>
    </source>
</evidence>
<comment type="similarity">
    <text evidence="2">Belongs to the lin-54 family.</text>
</comment>
<dbReference type="InterPro" id="IPR028307">
    <property type="entry name" value="Lin-54_fam"/>
</dbReference>
<feature type="compositionally biased region" description="Low complexity" evidence="4">
    <location>
        <begin position="298"/>
        <end position="308"/>
    </location>
</feature>
<accession>A0A7S3CW25</accession>
<evidence type="ECO:0000256" key="4">
    <source>
        <dbReference type="SAM" id="MobiDB-lite"/>
    </source>
</evidence>
<feature type="region of interest" description="Disordered" evidence="4">
    <location>
        <begin position="533"/>
        <end position="562"/>
    </location>
</feature>
<gene>
    <name evidence="6" type="ORF">PBIL07802_LOCUS1151</name>
</gene>
<dbReference type="InterPro" id="IPR033467">
    <property type="entry name" value="Tesmin/TSO1-like_CXC"/>
</dbReference>
<name>A0A7S3CW25_9EUKA</name>
<feature type="region of interest" description="Disordered" evidence="4">
    <location>
        <begin position="372"/>
        <end position="394"/>
    </location>
</feature>
<keyword evidence="3" id="KW-0539">Nucleus</keyword>
<feature type="region of interest" description="Disordered" evidence="4">
    <location>
        <begin position="448"/>
        <end position="497"/>
    </location>
</feature>
<dbReference type="SMART" id="SM01114">
    <property type="entry name" value="CXC"/>
    <property type="match status" value="2"/>
</dbReference>
<dbReference type="PANTHER" id="PTHR12446:SF34">
    <property type="entry name" value="PROTEIN LIN-54 HOMOLOG"/>
    <property type="match status" value="1"/>
</dbReference>
<evidence type="ECO:0000256" key="1">
    <source>
        <dbReference type="ARBA" id="ARBA00004123"/>
    </source>
</evidence>
<evidence type="ECO:0000313" key="6">
    <source>
        <dbReference type="EMBL" id="CAE0239007.1"/>
    </source>
</evidence>
<feature type="region of interest" description="Disordered" evidence="4">
    <location>
        <begin position="239"/>
        <end position="317"/>
    </location>
</feature>
<organism evidence="6">
    <name type="scientific">Palpitomonas bilix</name>
    <dbReference type="NCBI Taxonomy" id="652834"/>
    <lineage>
        <taxon>Eukaryota</taxon>
        <taxon>Eukaryota incertae sedis</taxon>
    </lineage>
</organism>
<dbReference type="GO" id="GO:0005634">
    <property type="term" value="C:nucleus"/>
    <property type="evidence" value="ECO:0007669"/>
    <property type="project" value="UniProtKB-SubCell"/>
</dbReference>